<dbReference type="AlphaFoldDB" id="A0A7Z2YEV5"/>
<dbReference type="InterPro" id="IPR000847">
    <property type="entry name" value="LysR_HTH_N"/>
</dbReference>
<dbReference type="Pfam" id="PF00126">
    <property type="entry name" value="HTH_1"/>
    <property type="match status" value="1"/>
</dbReference>
<dbReference type="SUPFAM" id="SSF53850">
    <property type="entry name" value="Periplasmic binding protein-like II"/>
    <property type="match status" value="1"/>
</dbReference>
<dbReference type="InterPro" id="IPR005119">
    <property type="entry name" value="LysR_subst-bd"/>
</dbReference>
<dbReference type="KEGG" id="vas:GT360_07725"/>
<comment type="similarity">
    <text evidence="1">Belongs to the LysR transcriptional regulatory family.</text>
</comment>
<protein>
    <submittedName>
        <fullName evidence="6">LysR family transcriptional regulator</fullName>
    </submittedName>
</protein>
<dbReference type="Pfam" id="PF03466">
    <property type="entry name" value="LysR_substrate"/>
    <property type="match status" value="1"/>
</dbReference>
<evidence type="ECO:0000256" key="3">
    <source>
        <dbReference type="ARBA" id="ARBA00023125"/>
    </source>
</evidence>
<evidence type="ECO:0000313" key="7">
    <source>
        <dbReference type="Proteomes" id="UP000464262"/>
    </source>
</evidence>
<keyword evidence="3" id="KW-0238">DNA-binding</keyword>
<evidence type="ECO:0000256" key="2">
    <source>
        <dbReference type="ARBA" id="ARBA00023015"/>
    </source>
</evidence>
<evidence type="ECO:0000256" key="1">
    <source>
        <dbReference type="ARBA" id="ARBA00009437"/>
    </source>
</evidence>
<feature type="domain" description="HTH lysR-type" evidence="5">
    <location>
        <begin position="7"/>
        <end position="64"/>
    </location>
</feature>
<dbReference type="GO" id="GO:0006351">
    <property type="term" value="P:DNA-templated transcription"/>
    <property type="evidence" value="ECO:0007669"/>
    <property type="project" value="TreeGrafter"/>
</dbReference>
<accession>A0A7Z2YEV5</accession>
<dbReference type="PANTHER" id="PTHR30537">
    <property type="entry name" value="HTH-TYPE TRANSCRIPTIONAL REGULATOR"/>
    <property type="match status" value="1"/>
</dbReference>
<evidence type="ECO:0000256" key="4">
    <source>
        <dbReference type="ARBA" id="ARBA00023163"/>
    </source>
</evidence>
<proteinExistence type="inferred from homology"/>
<dbReference type="Gene3D" id="3.40.190.10">
    <property type="entry name" value="Periplasmic binding protein-like II"/>
    <property type="match status" value="2"/>
</dbReference>
<dbReference type="GO" id="GO:0043565">
    <property type="term" value="F:sequence-specific DNA binding"/>
    <property type="evidence" value="ECO:0007669"/>
    <property type="project" value="TreeGrafter"/>
</dbReference>
<evidence type="ECO:0000259" key="5">
    <source>
        <dbReference type="PROSITE" id="PS50931"/>
    </source>
</evidence>
<dbReference type="PRINTS" id="PR00039">
    <property type="entry name" value="HTHLYSR"/>
</dbReference>
<dbReference type="Gene3D" id="1.10.10.10">
    <property type="entry name" value="Winged helix-like DNA-binding domain superfamily/Winged helix DNA-binding domain"/>
    <property type="match status" value="1"/>
</dbReference>
<dbReference type="PANTHER" id="PTHR30537:SF26">
    <property type="entry name" value="GLYCINE CLEAVAGE SYSTEM TRANSCRIPTIONAL ACTIVATOR"/>
    <property type="match status" value="1"/>
</dbReference>
<keyword evidence="7" id="KW-1185">Reference proteome</keyword>
<evidence type="ECO:0000313" key="6">
    <source>
        <dbReference type="EMBL" id="QIA64711.1"/>
    </source>
</evidence>
<dbReference type="SUPFAM" id="SSF46785">
    <property type="entry name" value="Winged helix' DNA-binding domain"/>
    <property type="match status" value="1"/>
</dbReference>
<dbReference type="FunFam" id="1.10.10.10:FF:000001">
    <property type="entry name" value="LysR family transcriptional regulator"/>
    <property type="match status" value="1"/>
</dbReference>
<sequence length="309" mass="35988">MYRHLPHSLKAFRVFECVARHMSFTLAAQELHVTQSAVSRQVRQLEEFLGFELVTRHHRSIEVTERGRELQTVLRGQYSQLDQLVGSWKSEQGKRIVIKASLSFATRFLIAKIHHLNERFPDHEVVVVPMLEDNSTFATDDCDLLISCTRQRPQGDNVYYLRDEYMAAVIAQRDDRQVMDLNYVLAQPRIHATQDHFDWHHWLKSTGYKDSNKVRHTTFFTLELALSACLAGQGVTVTDLMLILPEIEQGYLTAANGSKIVPSDWRYYCHIKQSSPVMLELVEWLQREVNQSVSELDKLIEQRQWHVIK</sequence>
<name>A0A7Z2YEV5_9VIBR</name>
<dbReference type="PROSITE" id="PS50931">
    <property type="entry name" value="HTH_LYSR"/>
    <property type="match status" value="1"/>
</dbReference>
<dbReference type="EMBL" id="CP047475">
    <property type="protein sequence ID" value="QIA64711.1"/>
    <property type="molecule type" value="Genomic_DNA"/>
</dbReference>
<dbReference type="GO" id="GO:0003700">
    <property type="term" value="F:DNA-binding transcription factor activity"/>
    <property type="evidence" value="ECO:0007669"/>
    <property type="project" value="InterPro"/>
</dbReference>
<keyword evidence="4" id="KW-0804">Transcription</keyword>
<reference evidence="6 7" key="1">
    <citation type="submission" date="2020-01" db="EMBL/GenBank/DDBJ databases">
        <title>Whole genome and functional gene identification of agarase of Vibrio HN897.</title>
        <authorList>
            <person name="Liu Y."/>
            <person name="Zhao Z."/>
        </authorList>
    </citation>
    <scope>NUCLEOTIDE SEQUENCE [LARGE SCALE GENOMIC DNA]</scope>
    <source>
        <strain evidence="6 7">HN897</strain>
    </source>
</reference>
<dbReference type="InterPro" id="IPR036388">
    <property type="entry name" value="WH-like_DNA-bd_sf"/>
</dbReference>
<dbReference type="InterPro" id="IPR036390">
    <property type="entry name" value="WH_DNA-bd_sf"/>
</dbReference>
<keyword evidence="2" id="KW-0805">Transcription regulation</keyword>
<dbReference type="Proteomes" id="UP000464262">
    <property type="component" value="Chromosome 1"/>
</dbReference>
<dbReference type="InterPro" id="IPR058163">
    <property type="entry name" value="LysR-type_TF_proteobact-type"/>
</dbReference>
<gene>
    <name evidence="6" type="ORF">GT360_07725</name>
</gene>
<organism evidence="6 7">
    <name type="scientific">Vibrio astriarenae</name>
    <dbReference type="NCBI Taxonomy" id="1481923"/>
    <lineage>
        <taxon>Bacteria</taxon>
        <taxon>Pseudomonadati</taxon>
        <taxon>Pseudomonadota</taxon>
        <taxon>Gammaproteobacteria</taxon>
        <taxon>Vibrionales</taxon>
        <taxon>Vibrionaceae</taxon>
        <taxon>Vibrio</taxon>
    </lineage>
</organism>